<proteinExistence type="predicted"/>
<feature type="domain" description="Berberine/berberine-like" evidence="3">
    <location>
        <begin position="517"/>
        <end position="561"/>
    </location>
</feature>
<dbReference type="GO" id="GO:0051287">
    <property type="term" value="F:NAD binding"/>
    <property type="evidence" value="ECO:0007669"/>
    <property type="project" value="InterPro"/>
</dbReference>
<dbReference type="GO" id="GO:0050660">
    <property type="term" value="F:flavin adenine dinucleotide binding"/>
    <property type="evidence" value="ECO:0007669"/>
    <property type="project" value="InterPro"/>
</dbReference>
<dbReference type="InterPro" id="IPR016169">
    <property type="entry name" value="FAD-bd_PCMH_sub2"/>
</dbReference>
<gene>
    <name evidence="4" type="ORF">CI238_10778</name>
</gene>
<dbReference type="SUPFAM" id="SSF51735">
    <property type="entry name" value="NAD(P)-binding Rossmann-fold domains"/>
    <property type="match status" value="1"/>
</dbReference>
<evidence type="ECO:0000313" key="5">
    <source>
        <dbReference type="Proteomes" id="UP000076584"/>
    </source>
</evidence>
<dbReference type="PANTHER" id="PTHR10996">
    <property type="entry name" value="2-HYDROXYACID DEHYDROGENASE-RELATED"/>
    <property type="match status" value="1"/>
</dbReference>
<dbReference type="SUPFAM" id="SSF52283">
    <property type="entry name" value="Formate/glycerate dehydrogenase catalytic domain-like"/>
    <property type="match status" value="1"/>
</dbReference>
<dbReference type="GO" id="GO:0005829">
    <property type="term" value="C:cytosol"/>
    <property type="evidence" value="ECO:0007669"/>
    <property type="project" value="TreeGrafter"/>
</dbReference>
<dbReference type="InterPro" id="IPR036291">
    <property type="entry name" value="NAD(P)-bd_dom_sf"/>
</dbReference>
<dbReference type="Gene3D" id="3.40.50.720">
    <property type="entry name" value="NAD(P)-binding Rossmann-like Domain"/>
    <property type="match status" value="2"/>
</dbReference>
<evidence type="ECO:0000259" key="3">
    <source>
        <dbReference type="Pfam" id="PF08031"/>
    </source>
</evidence>
<dbReference type="Gene3D" id="3.40.462.20">
    <property type="match status" value="1"/>
</dbReference>
<dbReference type="AlphaFoldDB" id="A0A167DUJ2"/>
<dbReference type="GO" id="GO:0030267">
    <property type="term" value="F:glyoxylate reductase (NADPH) activity"/>
    <property type="evidence" value="ECO:0007669"/>
    <property type="project" value="TreeGrafter"/>
</dbReference>
<evidence type="ECO:0000256" key="1">
    <source>
        <dbReference type="ARBA" id="ARBA00023002"/>
    </source>
</evidence>
<organism evidence="4 5">
    <name type="scientific">Colletotrichum incanum</name>
    <name type="common">Soybean anthracnose fungus</name>
    <dbReference type="NCBI Taxonomy" id="1573173"/>
    <lineage>
        <taxon>Eukaryota</taxon>
        <taxon>Fungi</taxon>
        <taxon>Dikarya</taxon>
        <taxon>Ascomycota</taxon>
        <taxon>Pezizomycotina</taxon>
        <taxon>Sordariomycetes</taxon>
        <taxon>Hypocreomycetidae</taxon>
        <taxon>Glomerellales</taxon>
        <taxon>Glomerellaceae</taxon>
        <taxon>Colletotrichum</taxon>
        <taxon>Colletotrichum spaethianum species complex</taxon>
    </lineage>
</organism>
<dbReference type="InterPro" id="IPR050223">
    <property type="entry name" value="D-isomer_2-hydroxyacid_DH"/>
</dbReference>
<dbReference type="GO" id="GO:0016618">
    <property type="term" value="F:hydroxypyruvate reductase [NAD(P)H] activity"/>
    <property type="evidence" value="ECO:0007669"/>
    <property type="project" value="TreeGrafter"/>
</dbReference>
<dbReference type="Proteomes" id="UP000076584">
    <property type="component" value="Unassembled WGS sequence"/>
</dbReference>
<dbReference type="Pfam" id="PF02826">
    <property type="entry name" value="2-Hacid_dh_C"/>
    <property type="match status" value="1"/>
</dbReference>
<dbReference type="Gene3D" id="3.30.465.10">
    <property type="match status" value="1"/>
</dbReference>
<reference evidence="4 5" key="1">
    <citation type="submission" date="2015-06" db="EMBL/GenBank/DDBJ databases">
        <title>Survival trade-offs in plant roots during colonization by closely related pathogenic and mutualistic fungi.</title>
        <authorList>
            <person name="Hacquard S."/>
            <person name="Kracher B."/>
            <person name="Hiruma K."/>
            <person name="Weinman A."/>
            <person name="Muench P."/>
            <person name="Garrido Oter R."/>
            <person name="Ver Loren van Themaat E."/>
            <person name="Dallerey J.-F."/>
            <person name="Damm U."/>
            <person name="Henrissat B."/>
            <person name="Lespinet O."/>
            <person name="Thon M."/>
            <person name="Kemen E."/>
            <person name="McHardy A.C."/>
            <person name="Schulze-Lefert P."/>
            <person name="O'Connell R.J."/>
        </authorList>
    </citation>
    <scope>NUCLEOTIDE SEQUENCE [LARGE SCALE GENOMIC DNA]</scope>
    <source>
        <strain evidence="4 5">MAFF 238704</strain>
    </source>
</reference>
<evidence type="ECO:0000313" key="4">
    <source>
        <dbReference type="EMBL" id="KZL84363.1"/>
    </source>
</evidence>
<dbReference type="PANTHER" id="PTHR10996:SF281">
    <property type="entry name" value="D-ISOMER SPECIFIC 2-HYDROXYACID DEHYDROGENASE NAD-BINDING DOMAIN-CONTAINING PROTEIN-RELATED"/>
    <property type="match status" value="1"/>
</dbReference>
<comment type="caution">
    <text evidence="4">The sequence shown here is derived from an EMBL/GenBank/DDBJ whole genome shotgun (WGS) entry which is preliminary data.</text>
</comment>
<dbReference type="InterPro" id="IPR006140">
    <property type="entry name" value="D-isomer_DH_NAD-bd"/>
</dbReference>
<keyword evidence="1" id="KW-0560">Oxidoreductase</keyword>
<keyword evidence="5" id="KW-1185">Reference proteome</keyword>
<protein>
    <submittedName>
        <fullName evidence="4">2-ketogluconate reductase</fullName>
    </submittedName>
</protein>
<dbReference type="EMBL" id="LFIW01000876">
    <property type="protein sequence ID" value="KZL84363.1"/>
    <property type="molecule type" value="Genomic_DNA"/>
</dbReference>
<feature type="domain" description="D-isomer specific 2-hydroxyacid dehydrogenase NAD-binding" evidence="2">
    <location>
        <begin position="110"/>
        <end position="258"/>
    </location>
</feature>
<dbReference type="InterPro" id="IPR012951">
    <property type="entry name" value="BBE"/>
</dbReference>
<dbReference type="Pfam" id="PF08031">
    <property type="entry name" value="BBE"/>
    <property type="match status" value="1"/>
</dbReference>
<accession>A0A167DUJ2</accession>
<dbReference type="STRING" id="1573173.A0A167DUJ2"/>
<evidence type="ECO:0000259" key="2">
    <source>
        <dbReference type="Pfam" id="PF02826"/>
    </source>
</evidence>
<sequence>MREPNMEDVFKKRFNVEANEEPDRAPSIHVLKEKYGEFSASIRPHFKTGSEVVQREEEVFHLLPSSVHIFASASAEYNWADVDTLGRRGIWYANGAGASNEAVSDTALFMILSVFRNFWRSQRATRTCDPEEFLAMHQLVGSISRGPRDHVLGIVGLGNISRKLAYKARTALRMKIHCYDILRSPPEIEEELQATFTLHCMKYLRYLLNKEAFAAMKPGARLANTAWGQVVNEEALIEALQNGKLLAAALDVHYHEPQVVTVSKEDKDEEKRELFWALAGGGGGNFGVTVSLTSGMHELRDQEGYFVCGQLRWHLPQQKDAFKKMMNVFNTTKCPPELTIDALWTHDKNKQLIGGMTVIYNGGLKKAQKSLKPLLNFEPIGNNLKEMRWTDWVHESEGWDPKSQVYHHHASFIFDEGAITPEVTAKISSLVEEATQVVGITNNNEFNDPKCHILWDHIGAETKRIVPDETPFPWRKGHYVSTVKVQWTDEQKAEDIMKFVCKCEAALLPHAIDKKAAYINYIDGTVPNWQEAYYGQNYPRLQMVERRWDPKNFFRNWQSIEPLKDNNETLLVDDVPAVPNKDEVRNLPQVKKVEKWWKECASIVTPDDLGSPTADHEAFTRGVEVRKRVLKNLF</sequence>
<name>A0A167DUJ2_COLIC</name>